<keyword evidence="5" id="KW-0808">Transferase</keyword>
<organism evidence="10 11">
    <name type="scientific">Nocardioides scoriae</name>
    <dbReference type="NCBI Taxonomy" id="642780"/>
    <lineage>
        <taxon>Bacteria</taxon>
        <taxon>Bacillati</taxon>
        <taxon>Actinomycetota</taxon>
        <taxon>Actinomycetes</taxon>
        <taxon>Propionibacteriales</taxon>
        <taxon>Nocardioidaceae</taxon>
        <taxon>Nocardioides</taxon>
    </lineage>
</organism>
<dbReference type="InterPro" id="IPR036097">
    <property type="entry name" value="HisK_dim/P_sf"/>
</dbReference>
<evidence type="ECO:0000313" key="11">
    <source>
        <dbReference type="Proteomes" id="UP000198859"/>
    </source>
</evidence>
<keyword evidence="7" id="KW-0902">Two-component regulatory system</keyword>
<evidence type="ECO:0000313" key="10">
    <source>
        <dbReference type="EMBL" id="SDR85871.1"/>
    </source>
</evidence>
<dbReference type="InterPro" id="IPR004358">
    <property type="entry name" value="Sig_transdc_His_kin-like_C"/>
</dbReference>
<feature type="region of interest" description="Disordered" evidence="8">
    <location>
        <begin position="1"/>
        <end position="29"/>
    </location>
</feature>
<dbReference type="GO" id="GO:0005886">
    <property type="term" value="C:plasma membrane"/>
    <property type="evidence" value="ECO:0007669"/>
    <property type="project" value="UniProtKB-SubCell"/>
</dbReference>
<dbReference type="InterPro" id="IPR036890">
    <property type="entry name" value="HATPase_C_sf"/>
</dbReference>
<evidence type="ECO:0000256" key="6">
    <source>
        <dbReference type="ARBA" id="ARBA00022777"/>
    </source>
</evidence>
<dbReference type="InterPro" id="IPR005467">
    <property type="entry name" value="His_kinase_dom"/>
</dbReference>
<dbReference type="Pfam" id="PF02518">
    <property type="entry name" value="HATPase_c"/>
    <property type="match status" value="1"/>
</dbReference>
<evidence type="ECO:0000256" key="8">
    <source>
        <dbReference type="SAM" id="MobiDB-lite"/>
    </source>
</evidence>
<dbReference type="Gene3D" id="1.10.287.130">
    <property type="match status" value="1"/>
</dbReference>
<feature type="compositionally biased region" description="Pro residues" evidence="8">
    <location>
        <begin position="7"/>
        <end position="19"/>
    </location>
</feature>
<dbReference type="RefSeq" id="WP_091725835.1">
    <property type="nucleotide sequence ID" value="NZ_LT629757.1"/>
</dbReference>
<dbReference type="PRINTS" id="PR00344">
    <property type="entry name" value="BCTRLSENSOR"/>
</dbReference>
<dbReference type="OrthoDB" id="9808408at2"/>
<evidence type="ECO:0000256" key="1">
    <source>
        <dbReference type="ARBA" id="ARBA00000085"/>
    </source>
</evidence>
<evidence type="ECO:0000256" key="4">
    <source>
        <dbReference type="ARBA" id="ARBA00022553"/>
    </source>
</evidence>
<dbReference type="SMART" id="SM00387">
    <property type="entry name" value="HATPase_c"/>
    <property type="match status" value="1"/>
</dbReference>
<dbReference type="Proteomes" id="UP000198859">
    <property type="component" value="Chromosome I"/>
</dbReference>
<dbReference type="SUPFAM" id="SSF55781">
    <property type="entry name" value="GAF domain-like"/>
    <property type="match status" value="1"/>
</dbReference>
<dbReference type="InterPro" id="IPR050736">
    <property type="entry name" value="Sensor_HK_Regulatory"/>
</dbReference>
<dbReference type="SUPFAM" id="SSF55874">
    <property type="entry name" value="ATPase domain of HSP90 chaperone/DNA topoisomerase II/histidine kinase"/>
    <property type="match status" value="1"/>
</dbReference>
<dbReference type="InterPro" id="IPR003594">
    <property type="entry name" value="HATPase_dom"/>
</dbReference>
<reference evidence="11" key="1">
    <citation type="submission" date="2016-10" db="EMBL/GenBank/DDBJ databases">
        <authorList>
            <person name="Varghese N."/>
            <person name="Submissions S."/>
        </authorList>
    </citation>
    <scope>NUCLEOTIDE SEQUENCE [LARGE SCALE GENOMIC DNA]</scope>
    <source>
        <strain evidence="11">DSM 22127</strain>
    </source>
</reference>
<dbReference type="Pfam" id="PF00512">
    <property type="entry name" value="HisKA"/>
    <property type="match status" value="1"/>
</dbReference>
<dbReference type="GO" id="GO:0000155">
    <property type="term" value="F:phosphorelay sensor kinase activity"/>
    <property type="evidence" value="ECO:0007669"/>
    <property type="project" value="InterPro"/>
</dbReference>
<dbReference type="InterPro" id="IPR003661">
    <property type="entry name" value="HisK_dim/P_dom"/>
</dbReference>
<evidence type="ECO:0000256" key="7">
    <source>
        <dbReference type="ARBA" id="ARBA00023012"/>
    </source>
</evidence>
<dbReference type="AlphaFoldDB" id="A0A1H1MGA6"/>
<evidence type="ECO:0000256" key="5">
    <source>
        <dbReference type="ARBA" id="ARBA00022679"/>
    </source>
</evidence>
<keyword evidence="11" id="KW-1185">Reference proteome</keyword>
<dbReference type="SMART" id="SM00388">
    <property type="entry name" value="HisKA"/>
    <property type="match status" value="1"/>
</dbReference>
<dbReference type="Gene3D" id="3.30.565.10">
    <property type="entry name" value="Histidine kinase-like ATPase, C-terminal domain"/>
    <property type="match status" value="1"/>
</dbReference>
<accession>A0A1H1MGA6</accession>
<proteinExistence type="predicted"/>
<dbReference type="PROSITE" id="PS50109">
    <property type="entry name" value="HIS_KIN"/>
    <property type="match status" value="1"/>
</dbReference>
<keyword evidence="4" id="KW-0597">Phosphoprotein</keyword>
<dbReference type="SUPFAM" id="SSF47384">
    <property type="entry name" value="Homodimeric domain of signal transducing histidine kinase"/>
    <property type="match status" value="1"/>
</dbReference>
<dbReference type="EC" id="2.7.13.3" evidence="3"/>
<dbReference type="PANTHER" id="PTHR43711:SF1">
    <property type="entry name" value="HISTIDINE KINASE 1"/>
    <property type="match status" value="1"/>
</dbReference>
<dbReference type="Gene3D" id="3.30.450.40">
    <property type="match status" value="1"/>
</dbReference>
<keyword evidence="6 10" id="KW-0418">Kinase</keyword>
<comment type="subcellular location">
    <subcellularLocation>
        <location evidence="2">Cell membrane</location>
    </subcellularLocation>
</comment>
<evidence type="ECO:0000256" key="2">
    <source>
        <dbReference type="ARBA" id="ARBA00004236"/>
    </source>
</evidence>
<evidence type="ECO:0000259" key="9">
    <source>
        <dbReference type="PROSITE" id="PS50109"/>
    </source>
</evidence>
<evidence type="ECO:0000256" key="3">
    <source>
        <dbReference type="ARBA" id="ARBA00012438"/>
    </source>
</evidence>
<gene>
    <name evidence="10" type="ORF">SAMN04488570_0576</name>
</gene>
<dbReference type="STRING" id="642780.SAMN04488570_0576"/>
<dbReference type="PANTHER" id="PTHR43711">
    <property type="entry name" value="TWO-COMPONENT HISTIDINE KINASE"/>
    <property type="match status" value="1"/>
</dbReference>
<sequence length="434" mass="46300">MRSDIPSPAPPPSAAPEPGPRAERDSERDRVRDAQVAAYRVAGLPRAELTDLARLAAQLADVPAAAVNLMSSGDQDTVAAHGTGVEVCGRADAMCASVLYEGAPVRVRDASQDPRWADNPYVTGERNSFRFYCAHQLVSPTGVVFGTLCVFDHVPRDVGDDVDALLGDLAHRVVDLLELRLRTRQLEEAVRGLSAARVALERSNEQLSLFAAQVAHDLKGPLASLSASLELLSDREGETDPEGEWLMARAVGSVDRMDVLIGDVLRFASLDGRVLHDDVDLGELVGEVCDDLALQLQRAAVDLGELPVVRGDRTQLRLVLQNLVANAARFTRTAPSARLRVSGGRTPPAAVDDPTGAWWLEVADNGPGVPVGQRERVFDHLVQGDEPSEGLGIGLATARRLVRAHGGTVRLDEAPEGGALVRIDVPAGRTARSG</sequence>
<feature type="compositionally biased region" description="Basic and acidic residues" evidence="8">
    <location>
        <begin position="20"/>
        <end position="29"/>
    </location>
</feature>
<comment type="catalytic activity">
    <reaction evidence="1">
        <text>ATP + protein L-histidine = ADP + protein N-phospho-L-histidine.</text>
        <dbReference type="EC" id="2.7.13.3"/>
    </reaction>
</comment>
<protein>
    <recommendedName>
        <fullName evidence="3">histidine kinase</fullName>
        <ecNumber evidence="3">2.7.13.3</ecNumber>
    </recommendedName>
</protein>
<dbReference type="EMBL" id="LT629757">
    <property type="protein sequence ID" value="SDR85871.1"/>
    <property type="molecule type" value="Genomic_DNA"/>
</dbReference>
<feature type="domain" description="Histidine kinase" evidence="9">
    <location>
        <begin position="213"/>
        <end position="429"/>
    </location>
</feature>
<name>A0A1H1MGA6_9ACTN</name>
<dbReference type="InterPro" id="IPR029016">
    <property type="entry name" value="GAF-like_dom_sf"/>
</dbReference>